<gene>
    <name evidence="1" type="ORF">HELGO_WM69961</name>
</gene>
<name>A0A6S6S9K8_9BACT</name>
<sequence length="53" mass="6277">MVKEELNFAKNEDFNLTMLPGKFAIAMRTCKIWQLFRFMVINIKMLIVVSKSH</sequence>
<reference evidence="1" key="1">
    <citation type="submission" date="2020-01" db="EMBL/GenBank/DDBJ databases">
        <authorList>
            <person name="Meier V. D."/>
            <person name="Meier V D."/>
        </authorList>
    </citation>
    <scope>NUCLEOTIDE SEQUENCE</scope>
    <source>
        <strain evidence="1">HLG_WM_MAG_01</strain>
    </source>
</reference>
<dbReference type="AlphaFoldDB" id="A0A6S6S9K8"/>
<organism evidence="1">
    <name type="scientific">uncultured Sulfurovum sp</name>
    <dbReference type="NCBI Taxonomy" id="269237"/>
    <lineage>
        <taxon>Bacteria</taxon>
        <taxon>Pseudomonadati</taxon>
        <taxon>Campylobacterota</taxon>
        <taxon>Epsilonproteobacteria</taxon>
        <taxon>Campylobacterales</taxon>
        <taxon>Sulfurovaceae</taxon>
        <taxon>Sulfurovum</taxon>
        <taxon>environmental samples</taxon>
    </lineage>
</organism>
<accession>A0A6S6S9K8</accession>
<evidence type="ECO:0000313" key="1">
    <source>
        <dbReference type="EMBL" id="CAA6799767.1"/>
    </source>
</evidence>
<proteinExistence type="predicted"/>
<dbReference type="EMBL" id="CACVAS010000004">
    <property type="protein sequence ID" value="CAA6799767.1"/>
    <property type="molecule type" value="Genomic_DNA"/>
</dbReference>
<protein>
    <submittedName>
        <fullName evidence="1">Uncharacterized protein</fullName>
    </submittedName>
</protein>